<keyword evidence="13 17" id="KW-0472">Membrane</keyword>
<dbReference type="Pfam" id="PF21436">
    <property type="entry name" value="STT3-PglB_core"/>
    <property type="match status" value="1"/>
</dbReference>
<feature type="domain" description="Oligosaccharyl transferase STT3 N-terminal" evidence="18">
    <location>
        <begin position="14"/>
        <end position="419"/>
    </location>
</feature>
<proteinExistence type="inferred from homology"/>
<evidence type="ECO:0000256" key="16">
    <source>
        <dbReference type="SAM" id="MobiDB-lite"/>
    </source>
</evidence>
<comment type="cofactor">
    <cofactor evidence="1">
        <name>Mn(2+)</name>
        <dbReference type="ChEBI" id="CHEBI:29035"/>
    </cofactor>
</comment>
<keyword evidence="21" id="KW-1185">Reference proteome</keyword>
<gene>
    <name evidence="20" type="ORF">CEUSTIGMA_g1557.t1</name>
</gene>
<evidence type="ECO:0000256" key="9">
    <source>
        <dbReference type="ARBA" id="ARBA00022692"/>
    </source>
</evidence>
<dbReference type="UniPathway" id="UPA00378"/>
<protein>
    <recommendedName>
        <fullName evidence="6">dolichyl-diphosphooligosaccharide--protein glycotransferase</fullName>
        <ecNumber evidence="6">2.4.99.18</ecNumber>
    </recommendedName>
</protein>
<organism evidence="20 21">
    <name type="scientific">Chlamydomonas eustigma</name>
    <dbReference type="NCBI Taxonomy" id="1157962"/>
    <lineage>
        <taxon>Eukaryota</taxon>
        <taxon>Viridiplantae</taxon>
        <taxon>Chlorophyta</taxon>
        <taxon>core chlorophytes</taxon>
        <taxon>Chlorophyceae</taxon>
        <taxon>CS clade</taxon>
        <taxon>Chlamydomonadales</taxon>
        <taxon>Chlamydomonadaceae</taxon>
        <taxon>Chlamydomonas</taxon>
    </lineage>
</organism>
<dbReference type="OrthoDB" id="10261066at2759"/>
<comment type="caution">
    <text evidence="20">The sequence shown here is derived from an EMBL/GenBank/DDBJ whole genome shotgun (WGS) entry which is preliminary data.</text>
</comment>
<evidence type="ECO:0000256" key="4">
    <source>
        <dbReference type="ARBA" id="ARBA00004922"/>
    </source>
</evidence>
<dbReference type="AlphaFoldDB" id="A0A250WTF9"/>
<evidence type="ECO:0000256" key="6">
    <source>
        <dbReference type="ARBA" id="ARBA00012605"/>
    </source>
</evidence>
<keyword evidence="12 17" id="KW-1133">Transmembrane helix</keyword>
<comment type="pathway">
    <text evidence="4">Protein modification; protein glycosylation.</text>
</comment>
<feature type="transmembrane region" description="Helical" evidence="17">
    <location>
        <begin position="264"/>
        <end position="282"/>
    </location>
</feature>
<dbReference type="PANTHER" id="PTHR13872">
    <property type="entry name" value="DOLICHYL-DIPHOSPHOOLIGOSACCHARIDE--PROTEIN GLYCOSYLTRANSFERASE SUBUNIT"/>
    <property type="match status" value="1"/>
</dbReference>
<feature type="transmembrane region" description="Helical" evidence="17">
    <location>
        <begin position="109"/>
        <end position="129"/>
    </location>
</feature>
<dbReference type="InterPro" id="IPR003674">
    <property type="entry name" value="Oligo_trans_STT3"/>
</dbReference>
<dbReference type="Pfam" id="PF02516">
    <property type="entry name" value="STT3"/>
    <property type="match status" value="1"/>
</dbReference>
<keyword evidence="7" id="KW-0328">Glycosyltransferase</keyword>
<evidence type="ECO:0000256" key="15">
    <source>
        <dbReference type="ARBA" id="ARBA00048829"/>
    </source>
</evidence>
<dbReference type="GO" id="GO:0046872">
    <property type="term" value="F:metal ion binding"/>
    <property type="evidence" value="ECO:0007669"/>
    <property type="project" value="UniProtKB-KW"/>
</dbReference>
<evidence type="ECO:0000259" key="18">
    <source>
        <dbReference type="Pfam" id="PF02516"/>
    </source>
</evidence>
<evidence type="ECO:0000256" key="2">
    <source>
        <dbReference type="ARBA" id="ARBA00001946"/>
    </source>
</evidence>
<dbReference type="InterPro" id="IPR048307">
    <property type="entry name" value="STT3_N"/>
</dbReference>
<dbReference type="GO" id="GO:0012505">
    <property type="term" value="C:endomembrane system"/>
    <property type="evidence" value="ECO:0007669"/>
    <property type="project" value="UniProtKB-SubCell"/>
</dbReference>
<evidence type="ECO:0000256" key="5">
    <source>
        <dbReference type="ARBA" id="ARBA00010810"/>
    </source>
</evidence>
<feature type="transmembrane region" description="Helical" evidence="17">
    <location>
        <begin position="302"/>
        <end position="323"/>
    </location>
</feature>
<keyword evidence="14" id="KW-0464">Manganese</keyword>
<dbReference type="STRING" id="1157962.A0A250WTF9"/>
<feature type="region of interest" description="Disordered" evidence="16">
    <location>
        <begin position="459"/>
        <end position="489"/>
    </location>
</feature>
<evidence type="ECO:0000256" key="10">
    <source>
        <dbReference type="ARBA" id="ARBA00022723"/>
    </source>
</evidence>
<evidence type="ECO:0000256" key="8">
    <source>
        <dbReference type="ARBA" id="ARBA00022679"/>
    </source>
</evidence>
<keyword evidence="10" id="KW-0479">Metal-binding</keyword>
<name>A0A250WTF9_9CHLO</name>
<dbReference type="InterPro" id="IPR048999">
    <property type="entry name" value="STT3-PglB_core"/>
</dbReference>
<feature type="transmembrane region" description="Helical" evidence="17">
    <location>
        <begin position="6"/>
        <end position="25"/>
    </location>
</feature>
<feature type="transmembrane region" description="Helical" evidence="17">
    <location>
        <begin position="235"/>
        <end position="258"/>
    </location>
</feature>
<sequence>MTLLTNVIGCAIRAAILAAAFYLAYDIRMYAIREYGRLIHEFDPWFNFYATRYLFDNGIARFFKWFDHRSWYPLGRPVGTTIYPGMQLTSVAIYHFLERIGMPMSLNDVCVFVPTWFGGIASVLTGYMAAECSGIPSAAPAAALMMAIIPAHIMRSVGGGYDNESIAVTTMVLTFFTWCRSLRNPSSWPFGILAGLAYVYMVAAWGGYTFVINMVGLHAGVLLMLGRFSPSVYKAYTLFFIVGTAGAIQVPVVSWTPLKSMEQIAPLAVFGAYQILGLAYLIAKQRKIAIGSTEYQKLRNNIVLAAGGVAVVLLGVLVQTGHFGPMSARVRGLFLKHTRTGNPLVDSVAEHQPTTNDAYWRNLHYACLVGPVGFGMSFFKSASTKNAKYFGPENSKIFLILYGVTGYFFATKMARLIILMGPIASALSGVALGALADWCIKQFGLLIWPEPVIEVEEAEEANPADAKQSGKITKSSPARKEKAHKPKPVGLTDNLSAIVDTLNKHYKSNLGQKARIGVALISIMVIPIFAGRFFGYCHMFAKHVSNPSLVFKAQLRSGEVVLVDDYLVAYHWLNANTPEDARVLSWWDYGYQITGIGNRTTLADGNTWNLEHIALIARCLSSKEPRAHELIRHLADYVLVWAGGQGDDLAKSPHIARIGNSVYNDICGTNDPLCYSFGFYDRDYNPTPKMAASLLYKLVMNGKRPGVTVDDTLFREVYQSKYGMVRIYKVLKVSKKSKAWLADPTNRLCDAPGSWYCPGQYPPDLPEKTHKAGEGHATLDYKKHGMN</sequence>
<accession>A0A250WTF9</accession>
<reference evidence="20 21" key="1">
    <citation type="submission" date="2017-08" db="EMBL/GenBank/DDBJ databases">
        <title>Acidophilic green algal genome provides insights into adaptation to an acidic environment.</title>
        <authorList>
            <person name="Hirooka S."/>
            <person name="Hirose Y."/>
            <person name="Kanesaki Y."/>
            <person name="Higuchi S."/>
            <person name="Fujiwara T."/>
            <person name="Onuma R."/>
            <person name="Era A."/>
            <person name="Ohbayashi R."/>
            <person name="Uzuka A."/>
            <person name="Nozaki H."/>
            <person name="Yoshikawa H."/>
            <person name="Miyagishima S.Y."/>
        </authorList>
    </citation>
    <scope>NUCLEOTIDE SEQUENCE [LARGE SCALE GENOMIC DNA]</scope>
    <source>
        <strain evidence="20 21">NIES-2499</strain>
    </source>
</reference>
<comment type="similarity">
    <text evidence="5">Belongs to the STT3 family.</text>
</comment>
<dbReference type="GO" id="GO:0004579">
    <property type="term" value="F:dolichyl-diphosphooligosaccharide-protein glycotransferase activity"/>
    <property type="evidence" value="ECO:0007669"/>
    <property type="project" value="UniProtKB-EC"/>
</dbReference>
<evidence type="ECO:0000256" key="7">
    <source>
        <dbReference type="ARBA" id="ARBA00022676"/>
    </source>
</evidence>
<feature type="domain" description="STT3/PglB/AglB core" evidence="19">
    <location>
        <begin position="582"/>
        <end position="638"/>
    </location>
</feature>
<feature type="transmembrane region" description="Helical" evidence="17">
    <location>
        <begin position="195"/>
        <end position="223"/>
    </location>
</feature>
<feature type="transmembrane region" description="Helical" evidence="17">
    <location>
        <begin position="514"/>
        <end position="535"/>
    </location>
</feature>
<evidence type="ECO:0000313" key="20">
    <source>
        <dbReference type="EMBL" id="GAX74108.1"/>
    </source>
</evidence>
<evidence type="ECO:0000256" key="14">
    <source>
        <dbReference type="ARBA" id="ARBA00023211"/>
    </source>
</evidence>
<evidence type="ECO:0000256" key="1">
    <source>
        <dbReference type="ARBA" id="ARBA00001936"/>
    </source>
</evidence>
<evidence type="ECO:0000259" key="19">
    <source>
        <dbReference type="Pfam" id="PF21436"/>
    </source>
</evidence>
<comment type="catalytic activity">
    <reaction evidence="15">
        <text>a di-trans,poly-cis-dolichyl diphosphooligosaccharide + L-asparaginyl-[protein] = N(4)-(oligosaccharide-(1-&gt;4)-N-acetyl-beta-D-glucosaminyl-(1-&gt;4)-N-acetyl-beta-D-glucosaminyl)-L-asparaginyl-[protein] + a di-trans,poly-cis-dolichyl diphosphate + H(+)</text>
        <dbReference type="Rhea" id="RHEA:22980"/>
        <dbReference type="Rhea" id="RHEA-COMP:12804"/>
        <dbReference type="Rhea" id="RHEA-COMP:12805"/>
        <dbReference type="Rhea" id="RHEA-COMP:19506"/>
        <dbReference type="Rhea" id="RHEA-COMP:19509"/>
        <dbReference type="ChEBI" id="CHEBI:15378"/>
        <dbReference type="ChEBI" id="CHEBI:50347"/>
        <dbReference type="ChEBI" id="CHEBI:57497"/>
        <dbReference type="ChEBI" id="CHEBI:57570"/>
        <dbReference type="ChEBI" id="CHEBI:132529"/>
        <dbReference type="EC" id="2.4.99.18"/>
    </reaction>
</comment>
<keyword evidence="8" id="KW-0808">Transferase</keyword>
<comment type="cofactor">
    <cofactor evidence="2">
        <name>Mg(2+)</name>
        <dbReference type="ChEBI" id="CHEBI:18420"/>
    </cofactor>
</comment>
<dbReference type="Gene3D" id="3.40.50.12610">
    <property type="match status" value="1"/>
</dbReference>
<dbReference type="EC" id="2.4.99.18" evidence="6"/>
<evidence type="ECO:0000256" key="11">
    <source>
        <dbReference type="ARBA" id="ARBA00022842"/>
    </source>
</evidence>
<evidence type="ECO:0000256" key="3">
    <source>
        <dbReference type="ARBA" id="ARBA00004127"/>
    </source>
</evidence>
<dbReference type="Proteomes" id="UP000232323">
    <property type="component" value="Unassembled WGS sequence"/>
</dbReference>
<dbReference type="GO" id="GO:0016020">
    <property type="term" value="C:membrane"/>
    <property type="evidence" value="ECO:0007669"/>
    <property type="project" value="InterPro"/>
</dbReference>
<dbReference type="FunFam" id="3.40.50.12610:FF:000003">
    <property type="entry name" value="Oligosaccharyl transferase-like protein"/>
    <property type="match status" value="1"/>
</dbReference>
<feature type="transmembrane region" description="Helical" evidence="17">
    <location>
        <begin position="394"/>
        <end position="410"/>
    </location>
</feature>
<evidence type="ECO:0000313" key="21">
    <source>
        <dbReference type="Proteomes" id="UP000232323"/>
    </source>
</evidence>
<dbReference type="EMBL" id="BEGY01000006">
    <property type="protein sequence ID" value="GAX74108.1"/>
    <property type="molecule type" value="Genomic_DNA"/>
</dbReference>
<keyword evidence="9 17" id="KW-0812">Transmembrane</keyword>
<dbReference type="PANTHER" id="PTHR13872:SF1">
    <property type="entry name" value="DOLICHYL-DIPHOSPHOOLIGOSACCHARIDE--PROTEIN GLYCOSYLTRANSFERASE SUBUNIT STT3B"/>
    <property type="match status" value="1"/>
</dbReference>
<evidence type="ECO:0000256" key="17">
    <source>
        <dbReference type="SAM" id="Phobius"/>
    </source>
</evidence>
<evidence type="ECO:0000256" key="12">
    <source>
        <dbReference type="ARBA" id="ARBA00022989"/>
    </source>
</evidence>
<evidence type="ECO:0000256" key="13">
    <source>
        <dbReference type="ARBA" id="ARBA00023136"/>
    </source>
</evidence>
<keyword evidence="11" id="KW-0460">Magnesium</keyword>
<comment type="subcellular location">
    <subcellularLocation>
        <location evidence="3">Endomembrane system</location>
        <topology evidence="3">Multi-pass membrane protein</topology>
    </subcellularLocation>
</comment>